<dbReference type="PROSITE" id="PS00760">
    <property type="entry name" value="SPASE_I_2"/>
    <property type="match status" value="1"/>
</dbReference>
<dbReference type="PANTHER" id="PTHR43390">
    <property type="entry name" value="SIGNAL PEPTIDASE I"/>
    <property type="match status" value="1"/>
</dbReference>
<keyword evidence="7" id="KW-0645">Protease</keyword>
<dbReference type="InterPro" id="IPR019757">
    <property type="entry name" value="Pept_S26A_signal_pept_1_Lys-AS"/>
</dbReference>
<dbReference type="CDD" id="cd06530">
    <property type="entry name" value="S26_SPase_I"/>
    <property type="match status" value="1"/>
</dbReference>
<gene>
    <name evidence="9" type="primary">lepB</name>
    <name evidence="9" type="ORF">CXU22_08620</name>
</gene>
<dbReference type="InterPro" id="IPR019533">
    <property type="entry name" value="Peptidase_S26"/>
</dbReference>
<evidence type="ECO:0000259" key="8">
    <source>
        <dbReference type="Pfam" id="PF10502"/>
    </source>
</evidence>
<name>A0A2N8HD32_9BACT</name>
<dbReference type="InterPro" id="IPR036286">
    <property type="entry name" value="LexA/Signal_pep-like_sf"/>
</dbReference>
<dbReference type="NCBIfam" id="TIGR02227">
    <property type="entry name" value="sigpep_I_bact"/>
    <property type="match status" value="1"/>
</dbReference>
<dbReference type="Proteomes" id="UP000236000">
    <property type="component" value="Unassembled WGS sequence"/>
</dbReference>
<evidence type="ECO:0000256" key="7">
    <source>
        <dbReference type="RuleBase" id="RU362042"/>
    </source>
</evidence>
<organism evidence="9 10">
    <name type="scientific">Akkermansia muciniphila</name>
    <dbReference type="NCBI Taxonomy" id="239935"/>
    <lineage>
        <taxon>Bacteria</taxon>
        <taxon>Pseudomonadati</taxon>
        <taxon>Verrucomicrobiota</taxon>
        <taxon>Verrucomicrobiia</taxon>
        <taxon>Verrucomicrobiales</taxon>
        <taxon>Akkermansiaceae</taxon>
        <taxon>Akkermansia</taxon>
    </lineage>
</organism>
<evidence type="ECO:0000256" key="4">
    <source>
        <dbReference type="ARBA" id="ARBA00019232"/>
    </source>
</evidence>
<comment type="subcellular location">
    <subcellularLocation>
        <location evidence="7">Membrane</location>
        <topology evidence="7">Single-pass type II membrane protein</topology>
    </subcellularLocation>
</comment>
<dbReference type="Gene3D" id="2.10.109.10">
    <property type="entry name" value="Umud Fragment, subunit A"/>
    <property type="match status" value="1"/>
</dbReference>
<comment type="similarity">
    <text evidence="2 7">Belongs to the peptidase S26 family.</text>
</comment>
<protein>
    <recommendedName>
        <fullName evidence="4 7">Signal peptidase I</fullName>
        <ecNumber evidence="3 7">3.4.21.89</ecNumber>
    </recommendedName>
</protein>
<dbReference type="PANTHER" id="PTHR43390:SF1">
    <property type="entry name" value="CHLOROPLAST PROCESSING PEPTIDASE"/>
    <property type="match status" value="1"/>
</dbReference>
<dbReference type="SUPFAM" id="SSF51306">
    <property type="entry name" value="LexA/Signal peptidase"/>
    <property type="match status" value="1"/>
</dbReference>
<dbReference type="AlphaFoldDB" id="A0A2N8HD32"/>
<evidence type="ECO:0000313" key="10">
    <source>
        <dbReference type="Proteomes" id="UP000236000"/>
    </source>
</evidence>
<evidence type="ECO:0000256" key="3">
    <source>
        <dbReference type="ARBA" id="ARBA00013208"/>
    </source>
</evidence>
<reference evidence="9 10" key="1">
    <citation type="journal article" date="2017" name="BMC Genomics">
        <title>Genome sequencing of 39 Akkermansia muciniphila isolates reveals its population structure, genomic and functional diverisity, and global distribution in mammalian gut microbiotas.</title>
        <authorList>
            <person name="Guo X."/>
            <person name="Li S."/>
            <person name="Zhang J."/>
            <person name="Wu F."/>
            <person name="Li X."/>
            <person name="Wu D."/>
            <person name="Zhang M."/>
            <person name="Ou Z."/>
            <person name="Jie Z."/>
            <person name="Yan Q."/>
            <person name="Li P."/>
            <person name="Yi J."/>
            <person name="Peng Y."/>
        </authorList>
    </citation>
    <scope>NUCLEOTIDE SEQUENCE [LARGE SCALE GENOMIC DNA]</scope>
    <source>
        <strain evidence="9 10">GP24</strain>
    </source>
</reference>
<proteinExistence type="inferred from homology"/>
<feature type="domain" description="Peptidase S26" evidence="8">
    <location>
        <begin position="265"/>
        <end position="430"/>
    </location>
</feature>
<evidence type="ECO:0000256" key="2">
    <source>
        <dbReference type="ARBA" id="ARBA00009370"/>
    </source>
</evidence>
<evidence type="ECO:0000256" key="5">
    <source>
        <dbReference type="ARBA" id="ARBA00022801"/>
    </source>
</evidence>
<dbReference type="EC" id="3.4.21.89" evidence="3 7"/>
<dbReference type="InterPro" id="IPR000223">
    <property type="entry name" value="Pept_S26A_signal_pept_1"/>
</dbReference>
<dbReference type="GO" id="GO:0009003">
    <property type="term" value="F:signal peptidase activity"/>
    <property type="evidence" value="ECO:0007669"/>
    <property type="project" value="UniProtKB-EC"/>
</dbReference>
<keyword evidence="5 7" id="KW-0378">Hydrolase</keyword>
<accession>A0A2N8HD32</accession>
<dbReference type="EMBL" id="PJKA01000012">
    <property type="protein sequence ID" value="PNC17793.1"/>
    <property type="molecule type" value="Genomic_DNA"/>
</dbReference>
<feature type="active site" evidence="6">
    <location>
        <position position="315"/>
    </location>
</feature>
<dbReference type="Pfam" id="PF10502">
    <property type="entry name" value="Peptidase_S26"/>
    <property type="match status" value="1"/>
</dbReference>
<evidence type="ECO:0000256" key="1">
    <source>
        <dbReference type="ARBA" id="ARBA00000677"/>
    </source>
</evidence>
<comment type="catalytic activity">
    <reaction evidence="1 7">
        <text>Cleavage of hydrophobic, N-terminal signal or leader sequences from secreted and periplasmic proteins.</text>
        <dbReference type="EC" id="3.4.21.89"/>
    </reaction>
</comment>
<feature type="active site" evidence="6">
    <location>
        <position position="153"/>
    </location>
</feature>
<evidence type="ECO:0000256" key="6">
    <source>
        <dbReference type="PIRSR" id="PIRSR600223-1"/>
    </source>
</evidence>
<dbReference type="GO" id="GO:0006465">
    <property type="term" value="P:signal peptide processing"/>
    <property type="evidence" value="ECO:0007669"/>
    <property type="project" value="InterPro"/>
</dbReference>
<comment type="caution">
    <text evidence="9">The sequence shown here is derived from an EMBL/GenBank/DDBJ whole genome shotgun (WGS) entry which is preliminary data.</text>
</comment>
<dbReference type="GO" id="GO:0004252">
    <property type="term" value="F:serine-type endopeptidase activity"/>
    <property type="evidence" value="ECO:0007669"/>
    <property type="project" value="InterPro"/>
</dbReference>
<dbReference type="OrthoDB" id="9802919at2"/>
<sequence length="440" mass="49416">MMPLDGASWQPHFMNSPHKSILAALYDHFPVADAVLVFILDHPLAWFTPKWRRKGRMALKAVRRYINYNRDLLPPERLAEFEESRNLLKTALRRGDRQQVETITSKLESTLESIPGALPSGLAENVEVLFVILAIFLGLRCYVVQPFRIPTGSMQPSLNGIRAVPQEGDPTLMQKIGDMVMYGGSYVHETASKEKKIVRFEPATKYLLLTVTNVVFDDGSRLEIPAAEAETRRYFLNQEPRFESERNTPFRSYLPGDTIVNARFDAGDLIVVNKMAYHFRKPERGEVFVFDTRGIEGIANKGGSTGQEGGTHYVKRLAGVPGDSLSIQDSQLIVNGKPATEWTIQRVASGKPPYQPCGYVALPAPLSLLDGRAYITEGGTVHLSNDKKRPYLREYVALGDNSTRENSFDSRYWGPVHQYNIVGPASFCLWPFTSHWGLIP</sequence>
<dbReference type="GO" id="GO:0016020">
    <property type="term" value="C:membrane"/>
    <property type="evidence" value="ECO:0007669"/>
    <property type="project" value="UniProtKB-SubCell"/>
</dbReference>
<evidence type="ECO:0000313" key="9">
    <source>
        <dbReference type="EMBL" id="PNC17793.1"/>
    </source>
</evidence>